<dbReference type="AlphaFoldDB" id="A0A381VGB8"/>
<sequence>MVSLPDTEQLLLVADNGWLTIWLNRPESRNALSEQMTAELRSALEAVHDERSVRGITLRGKDGVFCAGGDLKAFRADFQASSARIGAVAAANRKAGELFDLVYNMPQIVVILVEGAAIAGGLGLACAGDVVVVTGDARFSLTETTLGIPPAQIAPFVVHRLGTATARRIMLTAARFDGQEAGKIGLADYVVDDADELQRVEQQIRTAVMRCAPGANAASKKILRACGELDRQSLIDFASRSFAECLLSDEGREGISAFIEKRRPGWSE</sequence>
<dbReference type="InterPro" id="IPR029045">
    <property type="entry name" value="ClpP/crotonase-like_dom_sf"/>
</dbReference>
<evidence type="ECO:0000313" key="2">
    <source>
        <dbReference type="EMBL" id="SVA39386.1"/>
    </source>
</evidence>
<organism evidence="2">
    <name type="scientific">marine metagenome</name>
    <dbReference type="NCBI Taxonomy" id="408172"/>
    <lineage>
        <taxon>unclassified sequences</taxon>
        <taxon>metagenomes</taxon>
        <taxon>ecological metagenomes</taxon>
    </lineage>
</organism>
<dbReference type="Pfam" id="PF00378">
    <property type="entry name" value="ECH_1"/>
    <property type="match status" value="1"/>
</dbReference>
<evidence type="ECO:0008006" key="3">
    <source>
        <dbReference type="Google" id="ProtNLM"/>
    </source>
</evidence>
<gene>
    <name evidence="2" type="ORF">METZ01_LOCUS92240</name>
</gene>
<reference evidence="2" key="1">
    <citation type="submission" date="2018-05" db="EMBL/GenBank/DDBJ databases">
        <authorList>
            <person name="Lanie J.A."/>
            <person name="Ng W.-L."/>
            <person name="Kazmierczak K.M."/>
            <person name="Andrzejewski T.M."/>
            <person name="Davidsen T.M."/>
            <person name="Wayne K.J."/>
            <person name="Tettelin H."/>
            <person name="Glass J.I."/>
            <person name="Rusch D."/>
            <person name="Podicherti R."/>
            <person name="Tsui H.-C.T."/>
            <person name="Winkler M.E."/>
        </authorList>
    </citation>
    <scope>NUCLEOTIDE SEQUENCE</scope>
</reference>
<dbReference type="InterPro" id="IPR014748">
    <property type="entry name" value="Enoyl-CoA_hydra_C"/>
</dbReference>
<accession>A0A381VGB8</accession>
<dbReference type="CDD" id="cd06558">
    <property type="entry name" value="crotonase-like"/>
    <property type="match status" value="1"/>
</dbReference>
<dbReference type="Gene3D" id="3.90.226.10">
    <property type="entry name" value="2-enoyl-CoA Hydratase, Chain A, domain 1"/>
    <property type="match status" value="1"/>
</dbReference>
<dbReference type="Gene3D" id="1.10.12.10">
    <property type="entry name" value="Lyase 2-enoyl-coa Hydratase, Chain A, domain 2"/>
    <property type="match status" value="1"/>
</dbReference>
<dbReference type="InterPro" id="IPR001753">
    <property type="entry name" value="Enoyl-CoA_hydra/iso"/>
</dbReference>
<name>A0A381VGB8_9ZZZZ</name>
<dbReference type="EMBL" id="UINC01008759">
    <property type="protein sequence ID" value="SVA39386.1"/>
    <property type="molecule type" value="Genomic_DNA"/>
</dbReference>
<dbReference type="SUPFAM" id="SSF52096">
    <property type="entry name" value="ClpP/crotonase"/>
    <property type="match status" value="1"/>
</dbReference>
<dbReference type="PANTHER" id="PTHR42964:SF1">
    <property type="entry name" value="POLYKETIDE BIOSYNTHESIS ENOYL-COA HYDRATASE PKSH-RELATED"/>
    <property type="match status" value="1"/>
</dbReference>
<proteinExistence type="inferred from homology"/>
<protein>
    <recommendedName>
        <fullName evidence="3">Enoyl-CoA hydratase</fullName>
    </recommendedName>
</protein>
<evidence type="ECO:0000256" key="1">
    <source>
        <dbReference type="ARBA" id="ARBA00005254"/>
    </source>
</evidence>
<comment type="similarity">
    <text evidence="1">Belongs to the enoyl-CoA hydratase/isomerase family.</text>
</comment>
<dbReference type="GO" id="GO:0008300">
    <property type="term" value="P:isoprenoid catabolic process"/>
    <property type="evidence" value="ECO:0007669"/>
    <property type="project" value="TreeGrafter"/>
</dbReference>
<dbReference type="InterPro" id="IPR051683">
    <property type="entry name" value="Enoyl-CoA_Hydratase/Isomerase"/>
</dbReference>
<dbReference type="PANTHER" id="PTHR42964">
    <property type="entry name" value="ENOYL-COA HYDRATASE"/>
    <property type="match status" value="1"/>
</dbReference>